<keyword evidence="2" id="KW-1133">Transmembrane helix</keyword>
<name>A0A165IA90_EXIGL</name>
<dbReference type="Proteomes" id="UP000077266">
    <property type="component" value="Unassembled WGS sequence"/>
</dbReference>
<evidence type="ECO:0000313" key="4">
    <source>
        <dbReference type="Proteomes" id="UP000077266"/>
    </source>
</evidence>
<organism evidence="3 4">
    <name type="scientific">Exidia glandulosa HHB12029</name>
    <dbReference type="NCBI Taxonomy" id="1314781"/>
    <lineage>
        <taxon>Eukaryota</taxon>
        <taxon>Fungi</taxon>
        <taxon>Dikarya</taxon>
        <taxon>Basidiomycota</taxon>
        <taxon>Agaricomycotina</taxon>
        <taxon>Agaricomycetes</taxon>
        <taxon>Auriculariales</taxon>
        <taxon>Exidiaceae</taxon>
        <taxon>Exidia</taxon>
    </lineage>
</organism>
<dbReference type="PROSITE" id="PS50096">
    <property type="entry name" value="IQ"/>
    <property type="match status" value="1"/>
</dbReference>
<dbReference type="AlphaFoldDB" id="A0A165IA90"/>
<feature type="region of interest" description="Disordered" evidence="1">
    <location>
        <begin position="104"/>
        <end position="136"/>
    </location>
</feature>
<sequence length="925" mass="103932">MDIVVVVLDDNYAAHSRTSVPISALTSRPLVGDFIGHIRVEHRRTCACGVDPEDKLWVSLKPDPVNSQLSLDKLPFFTSNASPANIQASPRMLYLRLRRASQSGHQTLPQQGQALDSNKRSRSPGNPPQRDRASPTLSLSRRGYKIWQVILSEPRPEPAWEAYGDFADLLTTVGSVLIDNSAPLGTICDEALADSKSRVCVLFASPSEYSAMRFSSTLAFAYDMSGSDRFASVSKDVDFLKRVSTPSYTVLHLDFGRAMGEYGNGIRRRESTESIQGMLKGYITRRVQKFIRVYSGEVPSLKGFRPTIKQDDIIPTLLNLLSKSDASLLVCVHAFEMILERATICSLWETDGLHASIRPLIETVNHLVFSPLAESYQKKGAVYKIVITGSNPRAYLNWTALAGLYTDVSHLPIALPLHGYAVVRYDLVLSMFTRQIHHANADVTDHKTVAYDAKPDRLWSVWNGIDIDADSAPIDPSTLVLMIELLHKARSDRSKPWSRRAALTPEDCDTKVKGLSRYQTSLPMIFPLVRTIPTWLRDIVKDSPLGYRVVEIPKGDRTWEWTYDELEKAPTPRGDDTFLPAAILESLGLLRVGERNGKWVASVAGRHAKQTLQHIIATVDEYNKPVSSLARIPVEDFTLEWLRGAILRGLKTRKPRLQNEADFQDFALGLIRDFLQHNGQWRHQAQSEPWLRCRTTEKCLDQRGDIVMLLKTKDGWRVYVIELKFFEAEATAKATQEHIKKCDPERALPESQSGLEFFEAALRHTKFEPGSGWVATTSSAPKLPDFDPKAFVITRRDLRAKYHDRKKDTTGIKTVTEMESHSQWQSGHYVGGAVQGVGAEVGADVPGFADVRFTKYEESDEFIAVFIPIALLLVSNVLLYGWEGEKKGATFRPAVAGVYPWTKDPTWQDIKRVREDKSQSRIVLF</sequence>
<keyword evidence="2" id="KW-0812">Transmembrane</keyword>
<feature type="transmembrane region" description="Helical" evidence="2">
    <location>
        <begin position="862"/>
        <end position="882"/>
    </location>
</feature>
<reference evidence="3 4" key="1">
    <citation type="journal article" date="2016" name="Mol. Biol. Evol.">
        <title>Comparative Genomics of Early-Diverging Mushroom-Forming Fungi Provides Insights into the Origins of Lignocellulose Decay Capabilities.</title>
        <authorList>
            <person name="Nagy L.G."/>
            <person name="Riley R."/>
            <person name="Tritt A."/>
            <person name="Adam C."/>
            <person name="Daum C."/>
            <person name="Floudas D."/>
            <person name="Sun H."/>
            <person name="Yadav J.S."/>
            <person name="Pangilinan J."/>
            <person name="Larsson K.H."/>
            <person name="Matsuura K."/>
            <person name="Barry K."/>
            <person name="Labutti K."/>
            <person name="Kuo R."/>
            <person name="Ohm R.A."/>
            <person name="Bhattacharya S.S."/>
            <person name="Shirouzu T."/>
            <person name="Yoshinaga Y."/>
            <person name="Martin F.M."/>
            <person name="Grigoriev I.V."/>
            <person name="Hibbett D.S."/>
        </authorList>
    </citation>
    <scope>NUCLEOTIDE SEQUENCE [LARGE SCALE GENOMIC DNA]</scope>
    <source>
        <strain evidence="3 4">HHB12029</strain>
    </source>
</reference>
<dbReference type="InParanoid" id="A0A165IA90"/>
<keyword evidence="4" id="KW-1185">Reference proteome</keyword>
<protein>
    <submittedName>
        <fullName evidence="3">Uncharacterized protein</fullName>
    </submittedName>
</protein>
<evidence type="ECO:0000256" key="2">
    <source>
        <dbReference type="SAM" id="Phobius"/>
    </source>
</evidence>
<evidence type="ECO:0000256" key="1">
    <source>
        <dbReference type="SAM" id="MobiDB-lite"/>
    </source>
</evidence>
<dbReference type="EMBL" id="KV425995">
    <property type="protein sequence ID" value="KZV93118.1"/>
    <property type="molecule type" value="Genomic_DNA"/>
</dbReference>
<accession>A0A165IA90</accession>
<evidence type="ECO:0000313" key="3">
    <source>
        <dbReference type="EMBL" id="KZV93118.1"/>
    </source>
</evidence>
<gene>
    <name evidence="3" type="ORF">EXIGLDRAFT_835925</name>
</gene>
<proteinExistence type="predicted"/>
<keyword evidence="2" id="KW-0472">Membrane</keyword>
<feature type="compositionally biased region" description="Polar residues" evidence="1">
    <location>
        <begin position="104"/>
        <end position="116"/>
    </location>
</feature>